<name>A0A5A5T7F1_9CHLR</name>
<dbReference type="AlphaFoldDB" id="A0A5A5T7F1"/>
<evidence type="ECO:0000313" key="1">
    <source>
        <dbReference type="EMBL" id="GCF07342.1"/>
    </source>
</evidence>
<evidence type="ECO:0000313" key="2">
    <source>
        <dbReference type="Proteomes" id="UP000322530"/>
    </source>
</evidence>
<dbReference type="EMBL" id="BIXY01000009">
    <property type="protein sequence ID" value="GCF07342.1"/>
    <property type="molecule type" value="Genomic_DNA"/>
</dbReference>
<dbReference type="Proteomes" id="UP000322530">
    <property type="component" value="Unassembled WGS sequence"/>
</dbReference>
<gene>
    <name evidence="1" type="ORF">KDI_09060</name>
</gene>
<keyword evidence="2" id="KW-1185">Reference proteome</keyword>
<organism evidence="1 2">
    <name type="scientific">Dictyobacter arantiisoli</name>
    <dbReference type="NCBI Taxonomy" id="2014874"/>
    <lineage>
        <taxon>Bacteria</taxon>
        <taxon>Bacillati</taxon>
        <taxon>Chloroflexota</taxon>
        <taxon>Ktedonobacteria</taxon>
        <taxon>Ktedonobacterales</taxon>
        <taxon>Dictyobacteraceae</taxon>
        <taxon>Dictyobacter</taxon>
    </lineage>
</organism>
<sequence length="78" mass="8289">MDYCTCGGPLDFSPDGVHCLSCSEAGSFVQVDSVSSMVTDMRAAGFSAWSTGGGFATNMTDEEYSTFMTARGYVRDDT</sequence>
<proteinExistence type="predicted"/>
<accession>A0A5A5T7F1</accession>
<protein>
    <submittedName>
        <fullName evidence="1">Uncharacterized protein</fullName>
    </submittedName>
</protein>
<comment type="caution">
    <text evidence="1">The sequence shown here is derived from an EMBL/GenBank/DDBJ whole genome shotgun (WGS) entry which is preliminary data.</text>
</comment>
<reference evidence="1 2" key="1">
    <citation type="submission" date="2019-01" db="EMBL/GenBank/DDBJ databases">
        <title>Draft genome sequence of Dictyobacter sp. Uno17.</title>
        <authorList>
            <person name="Wang C.M."/>
            <person name="Zheng Y."/>
            <person name="Sakai Y."/>
            <person name="Abe K."/>
            <person name="Yokota A."/>
            <person name="Yabe S."/>
        </authorList>
    </citation>
    <scope>NUCLEOTIDE SEQUENCE [LARGE SCALE GENOMIC DNA]</scope>
    <source>
        <strain evidence="1 2">Uno17</strain>
    </source>
</reference>
<dbReference type="RefSeq" id="WP_149400373.1">
    <property type="nucleotide sequence ID" value="NZ_BIXY01000009.1"/>
</dbReference>